<protein>
    <submittedName>
        <fullName evidence="2">Uncharacterized protein</fullName>
    </submittedName>
</protein>
<evidence type="ECO:0000256" key="1">
    <source>
        <dbReference type="SAM" id="Phobius"/>
    </source>
</evidence>
<keyword evidence="1" id="KW-1133">Transmembrane helix</keyword>
<dbReference type="AlphaFoldDB" id="A0A5C3MAJ3"/>
<feature type="transmembrane region" description="Helical" evidence="1">
    <location>
        <begin position="49"/>
        <end position="71"/>
    </location>
</feature>
<dbReference type="Proteomes" id="UP000308652">
    <property type="component" value="Unassembled WGS sequence"/>
</dbReference>
<proteinExistence type="predicted"/>
<reference evidence="2 3" key="1">
    <citation type="journal article" date="2019" name="Nat. Ecol. Evol.">
        <title>Megaphylogeny resolves global patterns of mushroom evolution.</title>
        <authorList>
            <person name="Varga T."/>
            <person name="Krizsan K."/>
            <person name="Foldi C."/>
            <person name="Dima B."/>
            <person name="Sanchez-Garcia M."/>
            <person name="Sanchez-Ramirez S."/>
            <person name="Szollosi G.J."/>
            <person name="Szarkandi J.G."/>
            <person name="Papp V."/>
            <person name="Albert L."/>
            <person name="Andreopoulos W."/>
            <person name="Angelini C."/>
            <person name="Antonin V."/>
            <person name="Barry K.W."/>
            <person name="Bougher N.L."/>
            <person name="Buchanan P."/>
            <person name="Buyck B."/>
            <person name="Bense V."/>
            <person name="Catcheside P."/>
            <person name="Chovatia M."/>
            <person name="Cooper J."/>
            <person name="Damon W."/>
            <person name="Desjardin D."/>
            <person name="Finy P."/>
            <person name="Geml J."/>
            <person name="Haridas S."/>
            <person name="Hughes K."/>
            <person name="Justo A."/>
            <person name="Karasinski D."/>
            <person name="Kautmanova I."/>
            <person name="Kiss B."/>
            <person name="Kocsube S."/>
            <person name="Kotiranta H."/>
            <person name="LaButti K.M."/>
            <person name="Lechner B.E."/>
            <person name="Liimatainen K."/>
            <person name="Lipzen A."/>
            <person name="Lukacs Z."/>
            <person name="Mihaltcheva S."/>
            <person name="Morgado L.N."/>
            <person name="Niskanen T."/>
            <person name="Noordeloos M.E."/>
            <person name="Ohm R.A."/>
            <person name="Ortiz-Santana B."/>
            <person name="Ovrebo C."/>
            <person name="Racz N."/>
            <person name="Riley R."/>
            <person name="Savchenko A."/>
            <person name="Shiryaev A."/>
            <person name="Soop K."/>
            <person name="Spirin V."/>
            <person name="Szebenyi C."/>
            <person name="Tomsovsky M."/>
            <person name="Tulloss R.E."/>
            <person name="Uehling J."/>
            <person name="Grigoriev I.V."/>
            <person name="Vagvolgyi C."/>
            <person name="Papp T."/>
            <person name="Martin F.M."/>
            <person name="Miettinen O."/>
            <person name="Hibbett D.S."/>
            <person name="Nagy L.G."/>
        </authorList>
    </citation>
    <scope>NUCLEOTIDE SEQUENCE [LARGE SCALE GENOMIC DNA]</scope>
    <source>
        <strain evidence="2 3">CBS 166.37</strain>
    </source>
</reference>
<accession>A0A5C3MAJ3</accession>
<keyword evidence="3" id="KW-1185">Reference proteome</keyword>
<keyword evidence="1" id="KW-0812">Transmembrane</keyword>
<gene>
    <name evidence="2" type="ORF">BDQ12DRAFT_684085</name>
</gene>
<dbReference type="EMBL" id="ML213604">
    <property type="protein sequence ID" value="TFK38171.1"/>
    <property type="molecule type" value="Genomic_DNA"/>
</dbReference>
<evidence type="ECO:0000313" key="2">
    <source>
        <dbReference type="EMBL" id="TFK38171.1"/>
    </source>
</evidence>
<keyword evidence="1" id="KW-0472">Membrane</keyword>
<evidence type="ECO:0000313" key="3">
    <source>
        <dbReference type="Proteomes" id="UP000308652"/>
    </source>
</evidence>
<organism evidence="2 3">
    <name type="scientific">Crucibulum laeve</name>
    <dbReference type="NCBI Taxonomy" id="68775"/>
    <lineage>
        <taxon>Eukaryota</taxon>
        <taxon>Fungi</taxon>
        <taxon>Dikarya</taxon>
        <taxon>Basidiomycota</taxon>
        <taxon>Agaricomycotina</taxon>
        <taxon>Agaricomycetes</taxon>
        <taxon>Agaricomycetidae</taxon>
        <taxon>Agaricales</taxon>
        <taxon>Agaricineae</taxon>
        <taxon>Nidulariaceae</taxon>
        <taxon>Crucibulum</taxon>
    </lineage>
</organism>
<name>A0A5C3MAJ3_9AGAR</name>
<sequence length="120" mass="13715">MFCRDIVSRTGFYILIAHSTIKPPNEVSRFKHAKSALFLVLILLRSNRIFSSLLHVLMMTMMYLHAARALLPTNSMTTSPSRASLEVLHPLTHPWRRIFYAAGVVQPVPWLKPPIFKSSK</sequence>